<evidence type="ECO:0000313" key="1">
    <source>
        <dbReference type="EMBL" id="KKN40499.1"/>
    </source>
</evidence>
<comment type="caution">
    <text evidence="1">The sequence shown here is derived from an EMBL/GenBank/DDBJ whole genome shotgun (WGS) entry which is preliminary data.</text>
</comment>
<proteinExistence type="predicted"/>
<gene>
    <name evidence="1" type="ORF">LCGC14_0732880</name>
</gene>
<dbReference type="AlphaFoldDB" id="A0A0F9QD73"/>
<accession>A0A0F9QD73</accession>
<sequence length="100" mass="11531">MRTLNYIKVWVTEPFSGGILKIFDGALRVLPNIYLQPIKEPSYEAVSKDSADYDRAHRKKEGYVLGYNQQDLPYVVFKNPPRWELEGEPVESVKVDISVD</sequence>
<dbReference type="EMBL" id="LAZR01001702">
    <property type="protein sequence ID" value="KKN40499.1"/>
    <property type="molecule type" value="Genomic_DNA"/>
</dbReference>
<name>A0A0F9QD73_9ZZZZ</name>
<protein>
    <submittedName>
        <fullName evidence="1">Uncharacterized protein</fullName>
    </submittedName>
</protein>
<organism evidence="1">
    <name type="scientific">marine sediment metagenome</name>
    <dbReference type="NCBI Taxonomy" id="412755"/>
    <lineage>
        <taxon>unclassified sequences</taxon>
        <taxon>metagenomes</taxon>
        <taxon>ecological metagenomes</taxon>
    </lineage>
</organism>
<reference evidence="1" key="1">
    <citation type="journal article" date="2015" name="Nature">
        <title>Complex archaea that bridge the gap between prokaryotes and eukaryotes.</title>
        <authorList>
            <person name="Spang A."/>
            <person name="Saw J.H."/>
            <person name="Jorgensen S.L."/>
            <person name="Zaremba-Niedzwiedzka K."/>
            <person name="Martijn J."/>
            <person name="Lind A.E."/>
            <person name="van Eijk R."/>
            <person name="Schleper C."/>
            <person name="Guy L."/>
            <person name="Ettema T.J."/>
        </authorList>
    </citation>
    <scope>NUCLEOTIDE SEQUENCE</scope>
</reference>